<keyword evidence="1" id="KW-0479">Metal-binding</keyword>
<dbReference type="GO" id="GO:0046872">
    <property type="term" value="F:metal ion binding"/>
    <property type="evidence" value="ECO:0007669"/>
    <property type="project" value="UniProtKB-KW"/>
</dbReference>
<dbReference type="STRING" id="1851544.ODI_02345"/>
<dbReference type="InterPro" id="IPR004843">
    <property type="entry name" value="Calcineurin-like_PHP"/>
</dbReference>
<keyword evidence="8" id="KW-1185">Reference proteome</keyword>
<evidence type="ECO:0000256" key="2">
    <source>
        <dbReference type="ARBA" id="ARBA00022801"/>
    </source>
</evidence>
<dbReference type="InterPro" id="IPR050884">
    <property type="entry name" value="CNP_phosphodiesterase-III"/>
</dbReference>
<sequence length="285" mass="31158">MTSVLHLSDPHFGTEQPAVVDALVGLVRACQPELVLLGGDITQRARSAQFAAARRFVDRLAVPTLVVPGNHDIPLFNIVARLLDPYGNYRRAFGPDREPVYSSDTLLAIGVDSTRPQRHKNGYVSSRQIERVARLLDGARPGQLRIVLMHHPLVAAVESDQVNLAGGRENAMRVWSQAGADLLLGGHIHLPYVAPLPARINQQGTWAVQAGTAVSQRIRGGVPNSVNIIDWAPERTRASVCRVQRWDYLVSANSFVPAAEHELALSRQAWRVAEPDPLGVALGYH</sequence>
<dbReference type="OrthoDB" id="9811542at2"/>
<comment type="similarity">
    <text evidence="4">Belongs to the cyclic nucleotide phosphodiesterase class-III family.</text>
</comment>
<gene>
    <name evidence="6" type="ORF">ODI_02345</name>
    <name evidence="7" type="ORF">ODI_R1340</name>
</gene>
<dbReference type="EMBL" id="FLRC01000054">
    <property type="protein sequence ID" value="SBT27443.1"/>
    <property type="molecule type" value="Genomic_DNA"/>
</dbReference>
<protein>
    <submittedName>
        <fullName evidence="6">Probable DNA repair exonuclease</fullName>
    </submittedName>
</protein>
<dbReference type="EMBL" id="LT907988">
    <property type="protein sequence ID" value="SOE48265.1"/>
    <property type="molecule type" value="Genomic_DNA"/>
</dbReference>
<evidence type="ECO:0000313" key="6">
    <source>
        <dbReference type="EMBL" id="SBT27443.1"/>
    </source>
</evidence>
<keyword evidence="6" id="KW-0269">Exonuclease</keyword>
<evidence type="ECO:0000256" key="3">
    <source>
        <dbReference type="ARBA" id="ARBA00023004"/>
    </source>
</evidence>
<dbReference type="GO" id="GO:0004527">
    <property type="term" value="F:exonuclease activity"/>
    <property type="evidence" value="ECO:0007669"/>
    <property type="project" value="UniProtKB-KW"/>
</dbReference>
<dbReference type="PANTHER" id="PTHR42988">
    <property type="entry name" value="PHOSPHOHYDROLASE"/>
    <property type="match status" value="1"/>
</dbReference>
<evidence type="ECO:0000256" key="4">
    <source>
        <dbReference type="ARBA" id="ARBA00025742"/>
    </source>
</evidence>
<reference evidence="6 8" key="1">
    <citation type="submission" date="2016-06" db="EMBL/GenBank/DDBJ databases">
        <authorList>
            <person name="Kjaerup R.B."/>
            <person name="Dalgaard T.S."/>
            <person name="Juul-Madsen H.R."/>
        </authorList>
    </citation>
    <scope>NUCLEOTIDE SEQUENCE [LARGE SCALE GENOMIC DNA]</scope>
    <source>
        <strain evidence="6">Orrdi1</strain>
    </source>
</reference>
<keyword evidence="2" id="KW-0378">Hydrolase</keyword>
<keyword evidence="6" id="KW-0540">Nuclease</keyword>
<reference evidence="7 8" key="2">
    <citation type="submission" date="2017-08" db="EMBL/GenBank/DDBJ databases">
        <authorList>
            <person name="de Groot N.N."/>
        </authorList>
    </citation>
    <scope>NUCLEOTIDE SEQUENCE [LARGE SCALE GENOMIC DNA]</scope>
    <source>
        <strain evidence="7">Orrdi1</strain>
    </source>
</reference>
<accession>A0A1C3K7H0</accession>
<evidence type="ECO:0000259" key="5">
    <source>
        <dbReference type="Pfam" id="PF00149"/>
    </source>
</evidence>
<dbReference type="SUPFAM" id="SSF56300">
    <property type="entry name" value="Metallo-dependent phosphatases"/>
    <property type="match status" value="1"/>
</dbReference>
<keyword evidence="3" id="KW-0408">Iron</keyword>
<dbReference type="KEGG" id="odi:ODI_R1340"/>
<dbReference type="RefSeq" id="WP_067759093.1">
    <property type="nucleotide sequence ID" value="NZ_LT907988.1"/>
</dbReference>
<evidence type="ECO:0000313" key="8">
    <source>
        <dbReference type="Proteomes" id="UP000078558"/>
    </source>
</evidence>
<dbReference type="InterPro" id="IPR029052">
    <property type="entry name" value="Metallo-depent_PP-like"/>
</dbReference>
<evidence type="ECO:0000256" key="1">
    <source>
        <dbReference type="ARBA" id="ARBA00022723"/>
    </source>
</evidence>
<dbReference type="Gene3D" id="3.60.21.10">
    <property type="match status" value="1"/>
</dbReference>
<dbReference type="Proteomes" id="UP000078558">
    <property type="component" value="Chromosome I"/>
</dbReference>
<evidence type="ECO:0000313" key="7">
    <source>
        <dbReference type="EMBL" id="SOE48265.1"/>
    </source>
</evidence>
<dbReference type="Pfam" id="PF00149">
    <property type="entry name" value="Metallophos"/>
    <property type="match status" value="1"/>
</dbReference>
<feature type="domain" description="Calcineurin-like phosphoesterase" evidence="5">
    <location>
        <begin position="3"/>
        <end position="190"/>
    </location>
</feature>
<proteinExistence type="inferred from homology"/>
<organism evidence="6 8">
    <name type="scientific">Orrella dioscoreae</name>
    <dbReference type="NCBI Taxonomy" id="1851544"/>
    <lineage>
        <taxon>Bacteria</taxon>
        <taxon>Pseudomonadati</taxon>
        <taxon>Pseudomonadota</taxon>
        <taxon>Betaproteobacteria</taxon>
        <taxon>Burkholderiales</taxon>
        <taxon>Alcaligenaceae</taxon>
        <taxon>Orrella</taxon>
    </lineage>
</organism>
<name>A0A1C3K7H0_9BURK</name>
<dbReference type="AlphaFoldDB" id="A0A1C3K7H0"/>
<dbReference type="PANTHER" id="PTHR42988:SF2">
    <property type="entry name" value="CYCLIC NUCLEOTIDE PHOSPHODIESTERASE CBUA0032-RELATED"/>
    <property type="match status" value="1"/>
</dbReference>